<dbReference type="InterPro" id="IPR007867">
    <property type="entry name" value="GMC_OxRtase_C"/>
</dbReference>
<dbReference type="Pfam" id="PF05199">
    <property type="entry name" value="GMC_oxred_C"/>
    <property type="match status" value="1"/>
</dbReference>
<evidence type="ECO:0000259" key="4">
    <source>
        <dbReference type="Pfam" id="PF00732"/>
    </source>
</evidence>
<dbReference type="AlphaFoldDB" id="A0A4Q4M814"/>
<sequence length="637" mass="68749">MKINRFATAILVLPFFTATAVVLNIRTSPTRLTGNSFGIPAQNSTFDYVIIGGGTAGSVVAARLVEDSNVSVAVIEAGGYADLVNGNLSRVPGYSDRFEDTDGGDWESGNRQPGIDWGFVSEPEVALGGRKIHEAQGRNLGGSSVRNALIYHRGTYGSYAQWAAQVGDDSFQYDNMQQYFERSINFNTSNLHLREANASVTWNPNSYNRQDGPLQLSFPSFGWPFSTHASNAFSSIGMNAMLDHNSGHLDGHAWVTFTQSPDGVRSSAETSFLSQAFQTAGLTAFIQSRATKILFDEQQRATGVRADFMGLEFDVFARKEVIVAAGAVSYAHLPCPWMVKDLTLYQINSPKLLMLSGIGASSTLQQHNIPVRVELPGVGQNMWNSAQVGGILHEVPLATTALLDNSTFAAEQESLYNEVGAGMLTNSGPDYIGWEKVPAAQRDALGSIALGQLSAFADDWPELEYLAINGAALPNAKPGRGYAGFGVTLVAALSRGNVTLASANPFDDPIIHLNFLQEETDRRVAIAGYKRMRQAWAAVPEHAKGVEMFPGEAVQTDEQLWEAIQLAAAPSHHISATCKMGTRNDPMAVVDSQGRVYGVRGVRVVDASAWPFGPPGHTQGYTYAHAEKFADDIKNDA</sequence>
<dbReference type="Proteomes" id="UP000292402">
    <property type="component" value="Unassembled WGS sequence"/>
</dbReference>
<feature type="domain" description="Glucose-methanol-choline oxidoreductase C-terminal" evidence="5">
    <location>
        <begin position="494"/>
        <end position="626"/>
    </location>
</feature>
<proteinExistence type="inferred from homology"/>
<dbReference type="GO" id="GO:0044550">
    <property type="term" value="P:secondary metabolite biosynthetic process"/>
    <property type="evidence" value="ECO:0007669"/>
    <property type="project" value="TreeGrafter"/>
</dbReference>
<feature type="active site" description="Proton acceptor" evidence="3">
    <location>
        <position position="617"/>
    </location>
</feature>
<feature type="domain" description="Glucose-methanol-choline oxidoreductase N-terminal" evidence="4">
    <location>
        <begin position="46"/>
        <end position="332"/>
    </location>
</feature>
<keyword evidence="2" id="KW-0325">Glycoprotein</keyword>
<accession>A0A4Q4M814</accession>
<dbReference type="InterPro" id="IPR012132">
    <property type="entry name" value="GMC_OxRdtase"/>
</dbReference>
<evidence type="ECO:0000256" key="3">
    <source>
        <dbReference type="PIRSR" id="PIRSR000137-1"/>
    </source>
</evidence>
<dbReference type="Gene3D" id="3.30.560.10">
    <property type="entry name" value="Glucose Oxidase, domain 3"/>
    <property type="match status" value="2"/>
</dbReference>
<evidence type="ECO:0000256" key="1">
    <source>
        <dbReference type="ARBA" id="ARBA00010790"/>
    </source>
</evidence>
<evidence type="ECO:0000259" key="5">
    <source>
        <dbReference type="Pfam" id="PF05199"/>
    </source>
</evidence>
<dbReference type="Pfam" id="PF00732">
    <property type="entry name" value="GMC_oxred_N"/>
    <property type="match status" value="1"/>
</dbReference>
<gene>
    <name evidence="6" type="ORF">AA0114_g9424</name>
</gene>
<dbReference type="SUPFAM" id="SSF51905">
    <property type="entry name" value="FAD/NAD(P)-binding domain"/>
    <property type="match status" value="1"/>
</dbReference>
<reference evidence="7" key="1">
    <citation type="journal article" date="2019" name="bioRxiv">
        <title>Genomics, evolutionary history and diagnostics of the Alternaria alternata species group including apple and Asian pear pathotypes.</title>
        <authorList>
            <person name="Armitage A.D."/>
            <person name="Cockerton H.M."/>
            <person name="Sreenivasaprasad S."/>
            <person name="Woodhall J.W."/>
            <person name="Lane C.R."/>
            <person name="Harrison R.J."/>
            <person name="Clarkson J.P."/>
        </authorList>
    </citation>
    <scope>NUCLEOTIDE SEQUENCE [LARGE SCALE GENOMIC DNA]</scope>
    <source>
        <strain evidence="7">FERA 1082</strain>
    </source>
</reference>
<dbReference type="GO" id="GO:0016614">
    <property type="term" value="F:oxidoreductase activity, acting on CH-OH group of donors"/>
    <property type="evidence" value="ECO:0007669"/>
    <property type="project" value="InterPro"/>
</dbReference>
<evidence type="ECO:0000313" key="7">
    <source>
        <dbReference type="Proteomes" id="UP000292402"/>
    </source>
</evidence>
<dbReference type="PANTHER" id="PTHR11552">
    <property type="entry name" value="GLUCOSE-METHANOL-CHOLINE GMC OXIDOREDUCTASE"/>
    <property type="match status" value="1"/>
</dbReference>
<evidence type="ECO:0000256" key="2">
    <source>
        <dbReference type="ARBA" id="ARBA00023180"/>
    </source>
</evidence>
<dbReference type="Gene3D" id="3.50.50.60">
    <property type="entry name" value="FAD/NAD(P)-binding domain"/>
    <property type="match status" value="2"/>
</dbReference>
<dbReference type="InterPro" id="IPR000172">
    <property type="entry name" value="GMC_OxRdtase_N"/>
</dbReference>
<dbReference type="SUPFAM" id="SSF54373">
    <property type="entry name" value="FAD-linked reductases, C-terminal domain"/>
    <property type="match status" value="1"/>
</dbReference>
<name>A0A4Q4M814_9PLEO</name>
<dbReference type="GO" id="GO:0050660">
    <property type="term" value="F:flavin adenine dinucleotide binding"/>
    <property type="evidence" value="ECO:0007669"/>
    <property type="project" value="InterPro"/>
</dbReference>
<dbReference type="InterPro" id="IPR036188">
    <property type="entry name" value="FAD/NAD-bd_sf"/>
</dbReference>
<dbReference type="PIRSF" id="PIRSF000137">
    <property type="entry name" value="Alcohol_oxidase"/>
    <property type="match status" value="1"/>
</dbReference>
<dbReference type="PANTHER" id="PTHR11552:SF138">
    <property type="entry name" value="DEHYDROGENASE PKFF-RELATED"/>
    <property type="match status" value="1"/>
</dbReference>
<comment type="similarity">
    <text evidence="1">Belongs to the GMC oxidoreductase family.</text>
</comment>
<feature type="active site" description="Proton donor" evidence="3">
    <location>
        <position position="573"/>
    </location>
</feature>
<organism evidence="6 7">
    <name type="scientific">Alternaria tenuissima</name>
    <dbReference type="NCBI Taxonomy" id="119927"/>
    <lineage>
        <taxon>Eukaryota</taxon>
        <taxon>Fungi</taxon>
        <taxon>Dikarya</taxon>
        <taxon>Ascomycota</taxon>
        <taxon>Pezizomycotina</taxon>
        <taxon>Dothideomycetes</taxon>
        <taxon>Pleosporomycetidae</taxon>
        <taxon>Pleosporales</taxon>
        <taxon>Pleosporineae</taxon>
        <taxon>Pleosporaceae</taxon>
        <taxon>Alternaria</taxon>
        <taxon>Alternaria sect. Alternaria</taxon>
        <taxon>Alternaria alternata complex</taxon>
    </lineage>
</organism>
<protein>
    <submittedName>
        <fullName evidence="6">Versicolorin B synthase</fullName>
    </submittedName>
</protein>
<comment type="caution">
    <text evidence="6">The sequence shown here is derived from an EMBL/GenBank/DDBJ whole genome shotgun (WGS) entry which is preliminary data.</text>
</comment>
<evidence type="ECO:0000313" key="6">
    <source>
        <dbReference type="EMBL" id="RYN45050.1"/>
    </source>
</evidence>
<dbReference type="EMBL" id="PDXA01000037">
    <property type="protein sequence ID" value="RYN45050.1"/>
    <property type="molecule type" value="Genomic_DNA"/>
</dbReference>